<gene>
    <name evidence="8" type="ORF">ACFP1Z_19195</name>
</gene>
<dbReference type="InterPro" id="IPR001789">
    <property type="entry name" value="Sig_transdc_resp-reg_receiver"/>
</dbReference>
<proteinExistence type="predicted"/>
<dbReference type="InterPro" id="IPR000792">
    <property type="entry name" value="Tscrpt_reg_LuxR_C"/>
</dbReference>
<dbReference type="PROSITE" id="PS50043">
    <property type="entry name" value="HTH_LUXR_2"/>
    <property type="match status" value="1"/>
</dbReference>
<comment type="caution">
    <text evidence="8">The sequence shown here is derived from an EMBL/GenBank/DDBJ whole genome shotgun (WGS) entry which is preliminary data.</text>
</comment>
<evidence type="ECO:0000256" key="5">
    <source>
        <dbReference type="PROSITE-ProRule" id="PRU00169"/>
    </source>
</evidence>
<dbReference type="Pfam" id="PF00196">
    <property type="entry name" value="GerE"/>
    <property type="match status" value="1"/>
</dbReference>
<dbReference type="InterPro" id="IPR039420">
    <property type="entry name" value="WalR-like"/>
</dbReference>
<sequence>MPIRVAIVDDQAIIRMGLTMLVDSHEDFEVVFEATDGAEAVAQVTAHRPDIVLMDLTMPRLDGVEATRRLMRLPDPPTVLILSVFDTDERVLEALDAGAGGFLLKDLRPEELFAALHTVITGCRVIAPEVLTSLVRKAADRTPVRVGGAGEKLDLLSPGERRVLALVGAGMTNAQIARALQLSGASVKTYVSRTLAKLGLDNRTQAALIAYEMGLTAPVPRAGSPGG</sequence>
<evidence type="ECO:0000313" key="8">
    <source>
        <dbReference type="EMBL" id="MFC5722295.1"/>
    </source>
</evidence>
<feature type="modified residue" description="4-aspartylphosphate" evidence="5">
    <location>
        <position position="55"/>
    </location>
</feature>
<accession>A0ABW0Z7A7</accession>
<evidence type="ECO:0000313" key="9">
    <source>
        <dbReference type="Proteomes" id="UP001596083"/>
    </source>
</evidence>
<dbReference type="PROSITE" id="PS00622">
    <property type="entry name" value="HTH_LUXR_1"/>
    <property type="match status" value="1"/>
</dbReference>
<evidence type="ECO:0000256" key="4">
    <source>
        <dbReference type="ARBA" id="ARBA00023163"/>
    </source>
</evidence>
<dbReference type="EMBL" id="JBHSPB010000011">
    <property type="protein sequence ID" value="MFC5722295.1"/>
    <property type="molecule type" value="Genomic_DNA"/>
</dbReference>
<evidence type="ECO:0000259" key="6">
    <source>
        <dbReference type="PROSITE" id="PS50043"/>
    </source>
</evidence>
<dbReference type="Proteomes" id="UP001596083">
    <property type="component" value="Unassembled WGS sequence"/>
</dbReference>
<feature type="domain" description="Response regulatory" evidence="7">
    <location>
        <begin position="4"/>
        <end position="120"/>
    </location>
</feature>
<dbReference type="PRINTS" id="PR00038">
    <property type="entry name" value="HTHLUXR"/>
</dbReference>
<dbReference type="SMART" id="SM00448">
    <property type="entry name" value="REC"/>
    <property type="match status" value="1"/>
</dbReference>
<name>A0ABW0Z7A7_9ACTN</name>
<dbReference type="Pfam" id="PF00072">
    <property type="entry name" value="Response_reg"/>
    <property type="match status" value="1"/>
</dbReference>
<keyword evidence="1 5" id="KW-0597">Phosphoprotein</keyword>
<dbReference type="RefSeq" id="WP_390317680.1">
    <property type="nucleotide sequence ID" value="NZ_JBHSPB010000011.1"/>
</dbReference>
<keyword evidence="9" id="KW-1185">Reference proteome</keyword>
<dbReference type="SUPFAM" id="SSF46894">
    <property type="entry name" value="C-terminal effector domain of the bipartite response regulators"/>
    <property type="match status" value="1"/>
</dbReference>
<dbReference type="InterPro" id="IPR016032">
    <property type="entry name" value="Sig_transdc_resp-reg_C-effctor"/>
</dbReference>
<dbReference type="Gene3D" id="3.40.50.2300">
    <property type="match status" value="1"/>
</dbReference>
<dbReference type="InterPro" id="IPR011006">
    <property type="entry name" value="CheY-like_superfamily"/>
</dbReference>
<feature type="domain" description="HTH luxR-type" evidence="6">
    <location>
        <begin position="149"/>
        <end position="214"/>
    </location>
</feature>
<organism evidence="8 9">
    <name type="scientific">Streptomyces gamaensis</name>
    <dbReference type="NCBI Taxonomy" id="1763542"/>
    <lineage>
        <taxon>Bacteria</taxon>
        <taxon>Bacillati</taxon>
        <taxon>Actinomycetota</taxon>
        <taxon>Actinomycetes</taxon>
        <taxon>Kitasatosporales</taxon>
        <taxon>Streptomycetaceae</taxon>
        <taxon>Streptomyces</taxon>
    </lineage>
</organism>
<dbReference type="PANTHER" id="PTHR43214">
    <property type="entry name" value="TWO-COMPONENT RESPONSE REGULATOR"/>
    <property type="match status" value="1"/>
</dbReference>
<keyword evidence="4" id="KW-0804">Transcription</keyword>
<evidence type="ECO:0000256" key="2">
    <source>
        <dbReference type="ARBA" id="ARBA00023015"/>
    </source>
</evidence>
<evidence type="ECO:0000256" key="1">
    <source>
        <dbReference type="ARBA" id="ARBA00022553"/>
    </source>
</evidence>
<reference evidence="9" key="1">
    <citation type="journal article" date="2019" name="Int. J. Syst. Evol. Microbiol.">
        <title>The Global Catalogue of Microorganisms (GCM) 10K type strain sequencing project: providing services to taxonomists for standard genome sequencing and annotation.</title>
        <authorList>
            <consortium name="The Broad Institute Genomics Platform"/>
            <consortium name="The Broad Institute Genome Sequencing Center for Infectious Disease"/>
            <person name="Wu L."/>
            <person name="Ma J."/>
        </authorList>
    </citation>
    <scope>NUCLEOTIDE SEQUENCE [LARGE SCALE GENOMIC DNA]</scope>
    <source>
        <strain evidence="9">CGMCC 4.7304</strain>
    </source>
</reference>
<keyword evidence="2" id="KW-0805">Transcription regulation</keyword>
<dbReference type="CDD" id="cd17535">
    <property type="entry name" value="REC_NarL-like"/>
    <property type="match status" value="1"/>
</dbReference>
<evidence type="ECO:0000256" key="3">
    <source>
        <dbReference type="ARBA" id="ARBA00023125"/>
    </source>
</evidence>
<evidence type="ECO:0000259" key="7">
    <source>
        <dbReference type="PROSITE" id="PS50110"/>
    </source>
</evidence>
<keyword evidence="3" id="KW-0238">DNA-binding</keyword>
<dbReference type="PANTHER" id="PTHR43214:SF24">
    <property type="entry name" value="TRANSCRIPTIONAL REGULATORY PROTEIN NARL-RELATED"/>
    <property type="match status" value="1"/>
</dbReference>
<dbReference type="InterPro" id="IPR058245">
    <property type="entry name" value="NreC/VraR/RcsB-like_REC"/>
</dbReference>
<dbReference type="SUPFAM" id="SSF52172">
    <property type="entry name" value="CheY-like"/>
    <property type="match status" value="1"/>
</dbReference>
<dbReference type="PROSITE" id="PS50110">
    <property type="entry name" value="RESPONSE_REGULATORY"/>
    <property type="match status" value="1"/>
</dbReference>
<dbReference type="SMART" id="SM00421">
    <property type="entry name" value="HTH_LUXR"/>
    <property type="match status" value="1"/>
</dbReference>
<protein>
    <submittedName>
        <fullName evidence="8">Response regulator</fullName>
    </submittedName>
</protein>
<dbReference type="CDD" id="cd06170">
    <property type="entry name" value="LuxR_C_like"/>
    <property type="match status" value="1"/>
</dbReference>